<dbReference type="AlphaFoldDB" id="A0A0A1UJW3"/>
<evidence type="ECO:0000313" key="1">
    <source>
        <dbReference type="EMBL" id="EUC58646.1"/>
    </source>
</evidence>
<reference evidence="2" key="1">
    <citation type="journal article" date="2014" name="Genome Announc.">
        <title>Draft genome sequence of the plant-pathogenic soil fungus Rhizoctonia solani anastomosis group 3 strain Rhs1AP.</title>
        <authorList>
            <person name="Cubeta M.A."/>
            <person name="Thomas E."/>
            <person name="Dean R.A."/>
            <person name="Jabaji S."/>
            <person name="Neate S.M."/>
            <person name="Tavantzis S."/>
            <person name="Toda T."/>
            <person name="Vilgalys R."/>
            <person name="Bharathan N."/>
            <person name="Fedorova-Abrams N."/>
            <person name="Pakala S.B."/>
            <person name="Pakala S.M."/>
            <person name="Zafar N."/>
            <person name="Joardar V."/>
            <person name="Losada L."/>
            <person name="Nierman W.C."/>
        </authorList>
    </citation>
    <scope>NUCLEOTIDE SEQUENCE [LARGE SCALE GENOMIC DNA]</scope>
    <source>
        <strain evidence="2">AG-3</strain>
    </source>
</reference>
<evidence type="ECO:0000313" key="2">
    <source>
        <dbReference type="Proteomes" id="UP000030108"/>
    </source>
</evidence>
<comment type="caution">
    <text evidence="1">The sequence shown here is derived from an EMBL/GenBank/DDBJ whole genome shotgun (WGS) entry which is preliminary data.</text>
</comment>
<proteinExistence type="predicted"/>
<accession>A0A0A1UJW3</accession>
<protein>
    <submittedName>
        <fullName evidence="1">Uncharacterized protein</fullName>
    </submittedName>
</protein>
<dbReference type="Proteomes" id="UP000030108">
    <property type="component" value="Unassembled WGS sequence"/>
</dbReference>
<gene>
    <name evidence="1" type="ORF">RSOL_270510</name>
</gene>
<name>A0A0A1UJW3_9AGAM</name>
<dbReference type="EMBL" id="JATN01000321">
    <property type="protein sequence ID" value="EUC58646.1"/>
    <property type="molecule type" value="Genomic_DNA"/>
</dbReference>
<sequence>MLSGMFALLMHLPFHSSLAFIRCLWFMQLLSMRLSVSSQLE</sequence>
<organism evidence="1 2">
    <name type="scientific">Rhizoctonia solani AG-3 Rhs1AP</name>
    <dbReference type="NCBI Taxonomy" id="1086054"/>
    <lineage>
        <taxon>Eukaryota</taxon>
        <taxon>Fungi</taxon>
        <taxon>Dikarya</taxon>
        <taxon>Basidiomycota</taxon>
        <taxon>Agaricomycotina</taxon>
        <taxon>Agaricomycetes</taxon>
        <taxon>Cantharellales</taxon>
        <taxon>Ceratobasidiaceae</taxon>
        <taxon>Rhizoctonia</taxon>
    </lineage>
</organism>